<dbReference type="Proteomes" id="UP000325333">
    <property type="component" value="Unassembled WGS sequence"/>
</dbReference>
<accession>A0A5B0L223</accession>
<feature type="region of interest" description="Disordered" evidence="1">
    <location>
        <begin position="1"/>
        <end position="40"/>
    </location>
</feature>
<dbReference type="EMBL" id="VEWN01000002">
    <property type="protein sequence ID" value="KAA1057274.1"/>
    <property type="molecule type" value="Genomic_DNA"/>
</dbReference>
<evidence type="ECO:0000313" key="3">
    <source>
        <dbReference type="Proteomes" id="UP000325333"/>
    </source>
</evidence>
<dbReference type="AlphaFoldDB" id="A0A5B0L223"/>
<protein>
    <submittedName>
        <fullName evidence="2">Uncharacterized protein</fullName>
    </submittedName>
</protein>
<sequence length="40" mass="4068">MNPLTPLPSGEREGTHRISGGEGEGVALLPDGPTRTSPSP</sequence>
<comment type="caution">
    <text evidence="2">The sequence shown here is derived from an EMBL/GenBank/DDBJ whole genome shotgun (WGS) entry which is preliminary data.</text>
</comment>
<name>A0A5B0L223_9PROT</name>
<evidence type="ECO:0000256" key="1">
    <source>
        <dbReference type="SAM" id="MobiDB-lite"/>
    </source>
</evidence>
<proteinExistence type="predicted"/>
<evidence type="ECO:0000313" key="2">
    <source>
        <dbReference type="EMBL" id="KAA1057274.1"/>
    </source>
</evidence>
<organism evidence="2 3">
    <name type="scientific">Azospirillum argentinense</name>
    <dbReference type="NCBI Taxonomy" id="2970906"/>
    <lineage>
        <taxon>Bacteria</taxon>
        <taxon>Pseudomonadati</taxon>
        <taxon>Pseudomonadota</taxon>
        <taxon>Alphaproteobacteria</taxon>
        <taxon>Rhodospirillales</taxon>
        <taxon>Azospirillaceae</taxon>
        <taxon>Azospirillum</taxon>
    </lineage>
</organism>
<reference evidence="2 3" key="1">
    <citation type="submission" date="2019-07" db="EMBL/GenBank/DDBJ databases">
        <title>Genome sequencing of the stress-tolerant strain Azospirillum brasilense Az19.</title>
        <authorList>
            <person name="Maroniche G.A."/>
            <person name="Garcia J.E."/>
            <person name="Pagnussat L."/>
            <person name="Amenta M."/>
            <person name="Creus C.M."/>
        </authorList>
    </citation>
    <scope>NUCLEOTIDE SEQUENCE [LARGE SCALE GENOMIC DNA]</scope>
    <source>
        <strain evidence="2 3">Az19</strain>
    </source>
</reference>
<gene>
    <name evidence="2" type="ORF">FH063_001442</name>
</gene>